<reference evidence="2" key="1">
    <citation type="journal article" date="2021" name="Proc. Natl. Acad. Sci. U.S.A.">
        <title>A Catalog of Tens of Thousands of Viruses from Human Metagenomes Reveals Hidden Associations with Chronic Diseases.</title>
        <authorList>
            <person name="Tisza M.J."/>
            <person name="Buck C.B."/>
        </authorList>
    </citation>
    <scope>NUCLEOTIDE SEQUENCE</scope>
    <source>
        <strain evidence="2">CtkfK18</strain>
    </source>
</reference>
<dbReference type="EMBL" id="BK016265">
    <property type="protein sequence ID" value="DAG05981.1"/>
    <property type="molecule type" value="Genomic_DNA"/>
</dbReference>
<sequence length="89" mass="10380">MANLIEIIETMNKNTDDLLNEIIDIKKRLETLENKLKDENIDIETEAQKLAAKMIRDKQITDRANEIYQEKLALYKCSDNIKIINGEDN</sequence>
<dbReference type="Gene3D" id="3.90.20.10">
    <property type="match status" value="1"/>
</dbReference>
<organism evidence="2">
    <name type="scientific">Myoviridae sp. ctkfK18</name>
    <dbReference type="NCBI Taxonomy" id="2825165"/>
    <lineage>
        <taxon>Viruses</taxon>
        <taxon>Duplodnaviria</taxon>
        <taxon>Heunggongvirae</taxon>
        <taxon>Uroviricota</taxon>
        <taxon>Caudoviricetes</taxon>
    </lineage>
</organism>
<evidence type="ECO:0000313" key="2">
    <source>
        <dbReference type="EMBL" id="DAG05981.1"/>
    </source>
</evidence>
<feature type="coiled-coil region" evidence="1">
    <location>
        <begin position="1"/>
        <end position="53"/>
    </location>
</feature>
<proteinExistence type="predicted"/>
<protein>
    <submittedName>
        <fullName evidence="2">Uncharacterized protein</fullName>
    </submittedName>
</protein>
<evidence type="ECO:0000256" key="1">
    <source>
        <dbReference type="SAM" id="Coils"/>
    </source>
</evidence>
<name>A0A8S5VGU7_9CAUD</name>
<keyword evidence="1" id="KW-0175">Coiled coil</keyword>
<accession>A0A8S5VGU7</accession>